<keyword evidence="3" id="KW-1185">Reference proteome</keyword>
<dbReference type="InterPro" id="IPR000182">
    <property type="entry name" value="GNAT_dom"/>
</dbReference>
<gene>
    <name evidence="2" type="ORF">LOC68_26705</name>
</gene>
<protein>
    <submittedName>
        <fullName evidence="2">GNAT family N-acetyltransferase</fullName>
        <ecNumber evidence="2">2.3.1.-</ecNumber>
    </submittedName>
</protein>
<accession>A0A9X1MTW5</accession>
<dbReference type="InterPro" id="IPR052564">
    <property type="entry name" value="N-acetyltrans/Recomb-assoc"/>
</dbReference>
<feature type="domain" description="N-acetyltransferase" evidence="1">
    <location>
        <begin position="1"/>
        <end position="153"/>
    </location>
</feature>
<dbReference type="GO" id="GO:0016747">
    <property type="term" value="F:acyltransferase activity, transferring groups other than amino-acyl groups"/>
    <property type="evidence" value="ECO:0007669"/>
    <property type="project" value="InterPro"/>
</dbReference>
<evidence type="ECO:0000313" key="2">
    <source>
        <dbReference type="EMBL" id="MCC9632002.1"/>
    </source>
</evidence>
<keyword evidence="2" id="KW-0012">Acyltransferase</keyword>
<dbReference type="InterPro" id="IPR016181">
    <property type="entry name" value="Acyl_CoA_acyltransferase"/>
</dbReference>
<dbReference type="Gene3D" id="3.40.630.30">
    <property type="match status" value="1"/>
</dbReference>
<dbReference type="AlphaFoldDB" id="A0A9X1MTW5"/>
<organism evidence="2 3">
    <name type="scientific">Blastopirellula sediminis</name>
    <dbReference type="NCBI Taxonomy" id="2894196"/>
    <lineage>
        <taxon>Bacteria</taxon>
        <taxon>Pseudomonadati</taxon>
        <taxon>Planctomycetota</taxon>
        <taxon>Planctomycetia</taxon>
        <taxon>Pirellulales</taxon>
        <taxon>Pirellulaceae</taxon>
        <taxon>Blastopirellula</taxon>
    </lineage>
</organism>
<sequence>MIRRYEPGDHTAIAEIFTRAIHEVASEVYTPAQCAAWSDKRPNPEHWKTRCEQKRPYVYVSEGRVAGFLELDDDGHIDCMYVHPEEVRKGIASALVDLAIENCVAAGLLRVFVEASHCARPVFEKKGFRVVEERQVALNGELLTNFAMELPLDDSSNLG</sequence>
<evidence type="ECO:0000259" key="1">
    <source>
        <dbReference type="PROSITE" id="PS51186"/>
    </source>
</evidence>
<keyword evidence="2" id="KW-0808">Transferase</keyword>
<dbReference type="PANTHER" id="PTHR43451:SF1">
    <property type="entry name" value="ACETYLTRANSFERASE"/>
    <property type="match status" value="1"/>
</dbReference>
<dbReference type="RefSeq" id="WP_230224861.1">
    <property type="nucleotide sequence ID" value="NZ_JAJKFT010000010.1"/>
</dbReference>
<dbReference type="Proteomes" id="UP001139103">
    <property type="component" value="Unassembled WGS sequence"/>
</dbReference>
<dbReference type="EC" id="2.3.1.-" evidence="2"/>
<evidence type="ECO:0000313" key="3">
    <source>
        <dbReference type="Proteomes" id="UP001139103"/>
    </source>
</evidence>
<reference evidence="2" key="1">
    <citation type="submission" date="2021-11" db="EMBL/GenBank/DDBJ databases">
        <title>Genome sequence.</title>
        <authorList>
            <person name="Sun Q."/>
        </authorList>
    </citation>
    <scope>NUCLEOTIDE SEQUENCE</scope>
    <source>
        <strain evidence="2">JC732</strain>
    </source>
</reference>
<dbReference type="EMBL" id="JAJKFT010000010">
    <property type="protein sequence ID" value="MCC9632002.1"/>
    <property type="molecule type" value="Genomic_DNA"/>
</dbReference>
<dbReference type="PANTHER" id="PTHR43451">
    <property type="entry name" value="ACETYLTRANSFERASE (GNAT) FAMILY PROTEIN"/>
    <property type="match status" value="1"/>
</dbReference>
<name>A0A9X1MTW5_9BACT</name>
<comment type="caution">
    <text evidence="2">The sequence shown here is derived from an EMBL/GenBank/DDBJ whole genome shotgun (WGS) entry which is preliminary data.</text>
</comment>
<dbReference type="Pfam" id="PF13673">
    <property type="entry name" value="Acetyltransf_10"/>
    <property type="match status" value="1"/>
</dbReference>
<dbReference type="PROSITE" id="PS51186">
    <property type="entry name" value="GNAT"/>
    <property type="match status" value="1"/>
</dbReference>
<proteinExistence type="predicted"/>
<dbReference type="SUPFAM" id="SSF55729">
    <property type="entry name" value="Acyl-CoA N-acyltransferases (Nat)"/>
    <property type="match status" value="1"/>
</dbReference>
<dbReference type="CDD" id="cd04301">
    <property type="entry name" value="NAT_SF"/>
    <property type="match status" value="1"/>
</dbReference>